<evidence type="ECO:0000313" key="3">
    <source>
        <dbReference type="Proteomes" id="UP001319080"/>
    </source>
</evidence>
<dbReference type="InterPro" id="IPR040442">
    <property type="entry name" value="Pyrv_kinase-like_dom_sf"/>
</dbReference>
<dbReference type="GO" id="GO:0016829">
    <property type="term" value="F:lyase activity"/>
    <property type="evidence" value="ECO:0007669"/>
    <property type="project" value="UniProtKB-KW"/>
</dbReference>
<keyword evidence="2" id="KW-0456">Lyase</keyword>
<sequence length="629" mass="70517">MPFLEGITFTGKLADLSAYRMRGFDKIIVRRKGGPKPEHIHKGENFANVRRTMSEFGGCSRMGRHVRLALLQLRHLSDYNFGSDINSLMRQVQLQDGTGDWGKRNIILSDHARILEGFPMNETNPTFDSVIRNPIYYTMDRATRTAQLDIPELKRSINYFPQNNHAMFRIVVTLGIVPDMAFNIQKKEYLPPAWYSAKFYSREVSTEWYPSLEGMPATTLTIATDALPPDDQWTLMLSVGVEYGAFRENGKIKEVARYGAAKILALRGRNGSDNDDLPNEGIHDSDEAPAKEPIEPDLPEEPAVAAHEEKSYQAPEVTYVYTTKEKNVDKVDVRAYTYTTKDNKKSGCSHFYNSNATFAFSFACILVYETKTTHPMSAFETFRQLHQNEKPLVLGNAWDVHSARLFEQSGYAAVGTSSHAVAQVLGYDDGENVSFDDLLRLARRTAEVVKIPVTVDLEAGYARTADGIVENIKKLHDVGVAGINLEDTLPNTAALRPAEEFQKQLSAIINKMAQQNIKLFINTRTDGFILGLETALEETTTRARLYEQTGVHGLFVPCMIEEKDIRAVTSTTKLPVSVMCLPTLPAFDALGAWGLKRISMGPFAYRYVNKQAEAAMKDVLSVNSFKPFF</sequence>
<dbReference type="PANTHER" id="PTHR42905:SF16">
    <property type="entry name" value="CARBOXYPHOSPHONOENOLPYRUVATE PHOSPHONOMUTASE-LIKE PROTEIN (AFU_ORTHOLOGUE AFUA_5G07230)"/>
    <property type="match status" value="1"/>
</dbReference>
<dbReference type="AlphaFoldDB" id="A0AAP2E2L1"/>
<proteinExistence type="predicted"/>
<dbReference type="EMBL" id="JAHESE010000022">
    <property type="protein sequence ID" value="MBT1710389.1"/>
    <property type="molecule type" value="Genomic_DNA"/>
</dbReference>
<evidence type="ECO:0000313" key="2">
    <source>
        <dbReference type="EMBL" id="MBT1710389.1"/>
    </source>
</evidence>
<dbReference type="InterPro" id="IPR039556">
    <property type="entry name" value="ICL/PEPM"/>
</dbReference>
<feature type="region of interest" description="Disordered" evidence="1">
    <location>
        <begin position="269"/>
        <end position="297"/>
    </location>
</feature>
<dbReference type="Pfam" id="PF13714">
    <property type="entry name" value="PEP_mutase"/>
    <property type="match status" value="1"/>
</dbReference>
<accession>A0AAP2E2L1</accession>
<comment type="caution">
    <text evidence="2">The sequence shown here is derived from an EMBL/GenBank/DDBJ whole genome shotgun (WGS) entry which is preliminary data.</text>
</comment>
<dbReference type="InterPro" id="IPR015813">
    <property type="entry name" value="Pyrv/PenolPyrv_kinase-like_dom"/>
</dbReference>
<organism evidence="2 3">
    <name type="scientific">Dawidia cretensis</name>
    <dbReference type="NCBI Taxonomy" id="2782350"/>
    <lineage>
        <taxon>Bacteria</taxon>
        <taxon>Pseudomonadati</taxon>
        <taxon>Bacteroidota</taxon>
        <taxon>Cytophagia</taxon>
        <taxon>Cytophagales</taxon>
        <taxon>Chryseotaleaceae</taxon>
        <taxon>Dawidia</taxon>
    </lineage>
</organism>
<dbReference type="RefSeq" id="WP_254085965.1">
    <property type="nucleotide sequence ID" value="NZ_JAHESE010000022.1"/>
</dbReference>
<protein>
    <submittedName>
        <fullName evidence="2">Isocitrate lyase/PEP mutase family protein</fullName>
    </submittedName>
</protein>
<gene>
    <name evidence="2" type="ORF">KK062_19250</name>
</gene>
<reference evidence="2 3" key="1">
    <citation type="submission" date="2021-05" db="EMBL/GenBank/DDBJ databases">
        <title>A Polyphasic approach of four new species of the genus Ohtaekwangia: Ohtaekwangia histidinii sp. nov., Ohtaekwangia cretensis sp. nov., Ohtaekwangia indiensis sp. nov., Ohtaekwangia reichenbachii sp. nov. from diverse environment.</title>
        <authorList>
            <person name="Octaviana S."/>
        </authorList>
    </citation>
    <scope>NUCLEOTIDE SEQUENCE [LARGE SCALE GENOMIC DNA]</scope>
    <source>
        <strain evidence="2 3">PWU5</strain>
    </source>
</reference>
<keyword evidence="3" id="KW-1185">Reference proteome</keyword>
<dbReference type="SUPFAM" id="SSF51621">
    <property type="entry name" value="Phosphoenolpyruvate/pyruvate domain"/>
    <property type="match status" value="1"/>
</dbReference>
<dbReference type="Gene3D" id="3.20.20.60">
    <property type="entry name" value="Phosphoenolpyruvate-binding domains"/>
    <property type="match status" value="1"/>
</dbReference>
<dbReference type="CDD" id="cd00377">
    <property type="entry name" value="ICL_PEPM"/>
    <property type="match status" value="1"/>
</dbReference>
<dbReference type="PANTHER" id="PTHR42905">
    <property type="entry name" value="PHOSPHOENOLPYRUVATE CARBOXYLASE"/>
    <property type="match status" value="1"/>
</dbReference>
<evidence type="ECO:0000256" key="1">
    <source>
        <dbReference type="SAM" id="MobiDB-lite"/>
    </source>
</evidence>
<dbReference type="Proteomes" id="UP001319080">
    <property type="component" value="Unassembled WGS sequence"/>
</dbReference>
<name>A0AAP2E2L1_9BACT</name>
<feature type="compositionally biased region" description="Basic and acidic residues" evidence="1">
    <location>
        <begin position="281"/>
        <end position="294"/>
    </location>
</feature>